<dbReference type="InterPro" id="IPR041120">
    <property type="entry name" value="PIN_9"/>
</dbReference>
<evidence type="ECO:0000313" key="2">
    <source>
        <dbReference type="EMBL" id="GAG28863.1"/>
    </source>
</evidence>
<feature type="domain" description="PIN" evidence="1">
    <location>
        <begin position="11"/>
        <end position="120"/>
    </location>
</feature>
<sequence>LFKYSLHCFFMKVILDTNFLIYCAKEKFDYVGEIMDLLNDNYDLVVPEQVVNELKSLKNDKFKKVSGKDKRSSDLALQLLKVNKVKIVKPVGKSVDDAIIKLSKENSKNIVATLDREMRHTLGRVILINKGRKLMLTK</sequence>
<feature type="non-terminal residue" evidence="2">
    <location>
        <position position="1"/>
    </location>
</feature>
<proteinExistence type="predicted"/>
<dbReference type="Pfam" id="PF18477">
    <property type="entry name" value="PIN_9"/>
    <property type="match status" value="1"/>
</dbReference>
<dbReference type="CDD" id="cd09879">
    <property type="entry name" value="PIN_VapC_AF0591-like"/>
    <property type="match status" value="1"/>
</dbReference>
<name>X0WWP5_9ZZZZ</name>
<dbReference type="PANTHER" id="PTHR12416">
    <property type="entry name" value="RRNA-PROCESSING PROTEIN UTP23 HOMOLOG"/>
    <property type="match status" value="1"/>
</dbReference>
<dbReference type="AlphaFoldDB" id="X0WWP5"/>
<gene>
    <name evidence="2" type="ORF">S01H1_71551</name>
</gene>
<reference evidence="2" key="1">
    <citation type="journal article" date="2014" name="Front. Microbiol.">
        <title>High frequency of phylogenetically diverse reductive dehalogenase-homologous genes in deep subseafloor sedimentary metagenomes.</title>
        <authorList>
            <person name="Kawai M."/>
            <person name="Futagami T."/>
            <person name="Toyoda A."/>
            <person name="Takaki Y."/>
            <person name="Nishi S."/>
            <person name="Hori S."/>
            <person name="Arai W."/>
            <person name="Tsubouchi T."/>
            <person name="Morono Y."/>
            <person name="Uchiyama I."/>
            <person name="Ito T."/>
            <person name="Fujiyama A."/>
            <person name="Inagaki F."/>
            <person name="Takami H."/>
        </authorList>
    </citation>
    <scope>NUCLEOTIDE SEQUENCE</scope>
    <source>
        <strain evidence="2">Expedition CK06-06</strain>
    </source>
</reference>
<dbReference type="SMART" id="SM00670">
    <property type="entry name" value="PINc"/>
    <property type="match status" value="1"/>
</dbReference>
<accession>X0WWP5</accession>
<dbReference type="InterPro" id="IPR002716">
    <property type="entry name" value="PIN_dom"/>
</dbReference>
<dbReference type="Gene3D" id="3.40.50.1010">
    <property type="entry name" value="5'-nuclease"/>
    <property type="match status" value="1"/>
</dbReference>
<evidence type="ECO:0000259" key="1">
    <source>
        <dbReference type="SMART" id="SM00670"/>
    </source>
</evidence>
<protein>
    <recommendedName>
        <fullName evidence="1">PIN domain-containing protein</fullName>
    </recommendedName>
</protein>
<organism evidence="2">
    <name type="scientific">marine sediment metagenome</name>
    <dbReference type="NCBI Taxonomy" id="412755"/>
    <lineage>
        <taxon>unclassified sequences</taxon>
        <taxon>metagenomes</taxon>
        <taxon>ecological metagenomes</taxon>
    </lineage>
</organism>
<dbReference type="InterPro" id="IPR029060">
    <property type="entry name" value="PIN-like_dom_sf"/>
</dbReference>
<dbReference type="SUPFAM" id="SSF88723">
    <property type="entry name" value="PIN domain-like"/>
    <property type="match status" value="1"/>
</dbReference>
<dbReference type="EMBL" id="BARS01047649">
    <property type="protein sequence ID" value="GAG28863.1"/>
    <property type="molecule type" value="Genomic_DNA"/>
</dbReference>
<comment type="caution">
    <text evidence="2">The sequence shown here is derived from an EMBL/GenBank/DDBJ whole genome shotgun (WGS) entry which is preliminary data.</text>
</comment>